<organism evidence="3 4">
    <name type="scientific">Parasphingorhabdus halotolerans</name>
    <dbReference type="NCBI Taxonomy" id="2725558"/>
    <lineage>
        <taxon>Bacteria</taxon>
        <taxon>Pseudomonadati</taxon>
        <taxon>Pseudomonadota</taxon>
        <taxon>Alphaproteobacteria</taxon>
        <taxon>Sphingomonadales</taxon>
        <taxon>Sphingomonadaceae</taxon>
        <taxon>Parasphingorhabdus</taxon>
    </lineage>
</organism>
<dbReference type="KEGG" id="phao:HF685_06215"/>
<evidence type="ECO:0000313" key="4">
    <source>
        <dbReference type="Proteomes" id="UP000501600"/>
    </source>
</evidence>
<dbReference type="RefSeq" id="WP_168818761.1">
    <property type="nucleotide sequence ID" value="NZ_CP051217.1"/>
</dbReference>
<dbReference type="InterPro" id="IPR000192">
    <property type="entry name" value="Aminotrans_V_dom"/>
</dbReference>
<proteinExistence type="predicted"/>
<accession>A0A6H2DJR5</accession>
<evidence type="ECO:0000256" key="1">
    <source>
        <dbReference type="ARBA" id="ARBA00022898"/>
    </source>
</evidence>
<keyword evidence="3" id="KW-0032">Aminotransferase</keyword>
<dbReference type="InterPro" id="IPR015422">
    <property type="entry name" value="PyrdxlP-dep_Trfase_small"/>
</dbReference>
<dbReference type="Pfam" id="PF00266">
    <property type="entry name" value="Aminotran_5"/>
    <property type="match status" value="1"/>
</dbReference>
<gene>
    <name evidence="3" type="ORF">HF685_06215</name>
</gene>
<dbReference type="Proteomes" id="UP000501600">
    <property type="component" value="Chromosome"/>
</dbReference>
<feature type="domain" description="Aminotransferase class V" evidence="2">
    <location>
        <begin position="59"/>
        <end position="308"/>
    </location>
</feature>
<dbReference type="SUPFAM" id="SSF53383">
    <property type="entry name" value="PLP-dependent transferases"/>
    <property type="match status" value="1"/>
</dbReference>
<dbReference type="GO" id="GO:0008483">
    <property type="term" value="F:transaminase activity"/>
    <property type="evidence" value="ECO:0007669"/>
    <property type="project" value="UniProtKB-KW"/>
</dbReference>
<evidence type="ECO:0000313" key="3">
    <source>
        <dbReference type="EMBL" id="QJB68919.1"/>
    </source>
</evidence>
<dbReference type="Gene3D" id="3.90.1150.10">
    <property type="entry name" value="Aspartate Aminotransferase, domain 1"/>
    <property type="match status" value="1"/>
</dbReference>
<reference evidence="3 4" key="1">
    <citation type="submission" date="2020-04" db="EMBL/GenBank/DDBJ databases">
        <title>Genome sequence for Sphingorhabdus sp. strain M1.</title>
        <authorList>
            <person name="Park S.-J."/>
        </authorList>
    </citation>
    <scope>NUCLEOTIDE SEQUENCE [LARGE SCALE GENOMIC DNA]</scope>
    <source>
        <strain evidence="3 4">JK6</strain>
    </source>
</reference>
<protein>
    <submittedName>
        <fullName evidence="3">Aminotransferase class V-fold PLP-dependent enzyme</fullName>
    </submittedName>
</protein>
<keyword evidence="4" id="KW-1185">Reference proteome</keyword>
<evidence type="ECO:0000259" key="2">
    <source>
        <dbReference type="Pfam" id="PF00266"/>
    </source>
</evidence>
<dbReference type="Gene3D" id="3.40.640.10">
    <property type="entry name" value="Type I PLP-dependent aspartate aminotransferase-like (Major domain)"/>
    <property type="match status" value="1"/>
</dbReference>
<dbReference type="EMBL" id="CP051217">
    <property type="protein sequence ID" value="QJB68919.1"/>
    <property type="molecule type" value="Genomic_DNA"/>
</dbReference>
<dbReference type="InterPro" id="IPR015421">
    <property type="entry name" value="PyrdxlP-dep_Trfase_major"/>
</dbReference>
<dbReference type="InterPro" id="IPR015424">
    <property type="entry name" value="PyrdxlP-dep_Trfase"/>
</dbReference>
<name>A0A6H2DJR5_9SPHN</name>
<keyword evidence="3" id="KW-0808">Transferase</keyword>
<sequence length="372" mass="41104">MSWKHLFSKALAADPERLHFAAHSHHLWPDASFDGQMQAWDDAAVLADHKWGKIMGPVWEEAQQHVATELNLPDRATISFAPNTHDFLVRIVSAIGTSPVRVLATDGEFHSFRRQMKRWVESGEVILETAASEKLVENAQSGDYDLIFASHVLFNSGTILQDIKALAALAKPDGPWVVIDGYHGFMGIETDLSKVADRVFYLSGGYKYAMAGEGVCFLHAPPGFAPRPAVTGWYAAFDDLALPPGEVGYAPDGRRFLGSTFDPSGLYRFNAVQQMLGKEGLTTATISSHVARLQQHFLNRDPFPDMDLMNSLGHGPHARFLAFQGNQATPTHEALESRNVVTDVRGDVLRIGFAIYHDISDVDRLIDIINQL</sequence>
<keyword evidence="1" id="KW-0663">Pyridoxal phosphate</keyword>
<dbReference type="AlphaFoldDB" id="A0A6H2DJR5"/>